<sequence>MGPAGSGKSTYCATMAEHFKALNRRCYIVNLDPAAEDFKYPVTADVRDLIQLDDVMEDHELHFGPNGGLIFCMEYVIKNLTWLQENLEAGEDDYFIFDCPGQIELYNHLPVMRQLTEALQSWDFRVCGVFLVDSQFLGESSKFVSGVLSSLSCMINLEIPHISIMTKIDLLPKKSKKKIKEYLDPDMLSMAETMNHHSAKYNKLTEMICQLIDDYSMVRFLAFDQSDEDSINIVLQNIDMALQYGEDLEVQVKDFETDEQE</sequence>
<gene>
    <name evidence="8" type="primary">Gpn3</name>
</gene>
<dbReference type="GO" id="GO:0005525">
    <property type="term" value="F:GTP binding"/>
    <property type="evidence" value="ECO:0007669"/>
    <property type="project" value="UniProtKB-KW"/>
</dbReference>
<evidence type="ECO:0000256" key="2">
    <source>
        <dbReference type="ARBA" id="ARBA00005290"/>
    </source>
</evidence>
<accession>A0A6F9DEU2</accession>
<evidence type="ECO:0000256" key="5">
    <source>
        <dbReference type="ARBA" id="ARBA00022801"/>
    </source>
</evidence>
<protein>
    <recommendedName>
        <fullName evidence="3 7">GPN-loop GTPase 3</fullName>
    </recommendedName>
</protein>
<proteinExistence type="evidence at transcript level"/>
<evidence type="ECO:0000256" key="3">
    <source>
        <dbReference type="ARBA" id="ARBA00014587"/>
    </source>
</evidence>
<evidence type="ECO:0000256" key="4">
    <source>
        <dbReference type="ARBA" id="ARBA00022741"/>
    </source>
</evidence>
<dbReference type="InterPro" id="IPR030228">
    <property type="entry name" value="Gpn3"/>
</dbReference>
<dbReference type="PANTHER" id="PTHR21231">
    <property type="entry name" value="XPA-BINDING PROTEIN 1-RELATED"/>
    <property type="match status" value="1"/>
</dbReference>
<dbReference type="Gene3D" id="3.40.50.300">
    <property type="entry name" value="P-loop containing nucleotide triphosphate hydrolases"/>
    <property type="match status" value="1"/>
</dbReference>
<comment type="function">
    <text evidence="7">Small GTPase required for proper nuclear import of RNA polymerase II and III (RNAPII and RNAPIII). May act at an RNAP assembly step prior to nuclear import.</text>
</comment>
<evidence type="ECO:0000313" key="8">
    <source>
        <dbReference type="EMBL" id="CAB3250629.1"/>
    </source>
</evidence>
<evidence type="ECO:0000256" key="6">
    <source>
        <dbReference type="ARBA" id="ARBA00023134"/>
    </source>
</evidence>
<organism evidence="8">
    <name type="scientific">Phallusia mammillata</name>
    <dbReference type="NCBI Taxonomy" id="59560"/>
    <lineage>
        <taxon>Eukaryota</taxon>
        <taxon>Metazoa</taxon>
        <taxon>Chordata</taxon>
        <taxon>Tunicata</taxon>
        <taxon>Ascidiacea</taxon>
        <taxon>Phlebobranchia</taxon>
        <taxon>Ascidiidae</taxon>
        <taxon>Phallusia</taxon>
    </lineage>
</organism>
<keyword evidence="6 7" id="KW-0342">GTP-binding</keyword>
<comment type="subunit">
    <text evidence="7">Binds to RNA polymerase II (RNAPII).</text>
</comment>
<reference evidence="8" key="1">
    <citation type="submission" date="2020-04" db="EMBL/GenBank/DDBJ databases">
        <authorList>
            <person name="Neveu A P."/>
        </authorList>
    </citation>
    <scope>NUCLEOTIDE SEQUENCE</scope>
    <source>
        <tissue evidence="8">Whole embryo</tissue>
    </source>
</reference>
<dbReference type="EMBL" id="LR785563">
    <property type="protein sequence ID" value="CAB3250629.1"/>
    <property type="molecule type" value="mRNA"/>
</dbReference>
<evidence type="ECO:0000256" key="1">
    <source>
        <dbReference type="ARBA" id="ARBA00002411"/>
    </source>
</evidence>
<dbReference type="InterPro" id="IPR004130">
    <property type="entry name" value="Gpn"/>
</dbReference>
<dbReference type="PANTHER" id="PTHR21231:SF7">
    <property type="entry name" value="GPN-LOOP GTPASE 3"/>
    <property type="match status" value="1"/>
</dbReference>
<dbReference type="GO" id="GO:0003924">
    <property type="term" value="F:GTPase activity"/>
    <property type="evidence" value="ECO:0007669"/>
    <property type="project" value="TreeGrafter"/>
</dbReference>
<comment type="similarity">
    <text evidence="2 7">Belongs to the GPN-loop GTPase family.</text>
</comment>
<dbReference type="FunFam" id="3.40.50.300:FF:000616">
    <property type="entry name" value="GPN-loop GTPase 3"/>
    <property type="match status" value="1"/>
</dbReference>
<dbReference type="InterPro" id="IPR027417">
    <property type="entry name" value="P-loop_NTPase"/>
</dbReference>
<dbReference type="SUPFAM" id="SSF52540">
    <property type="entry name" value="P-loop containing nucleoside triphosphate hydrolases"/>
    <property type="match status" value="1"/>
</dbReference>
<dbReference type="CDD" id="cd17872">
    <property type="entry name" value="GPN3"/>
    <property type="match status" value="1"/>
</dbReference>
<name>A0A6F9DEU2_9ASCI</name>
<evidence type="ECO:0000256" key="7">
    <source>
        <dbReference type="RuleBase" id="RU365059"/>
    </source>
</evidence>
<keyword evidence="5 7" id="KW-0378">Hydrolase</keyword>
<keyword evidence="4 7" id="KW-0547">Nucleotide-binding</keyword>
<dbReference type="AlphaFoldDB" id="A0A6F9DEU2"/>
<dbReference type="Pfam" id="PF03029">
    <property type="entry name" value="ATP_bind_1"/>
    <property type="match status" value="1"/>
</dbReference>
<comment type="function">
    <text evidence="1">Small GTPase required for proper localization of RNA polymerase II (RNAPII). May act at an RNAP assembly step prior to nuclear import.</text>
</comment>